<comment type="catalytic activity">
    <reaction evidence="14">
        <text>resolvin D1 + NAD(+) = 17-oxoresolvin D1 + NADH + H(+)</text>
        <dbReference type="Rhea" id="RHEA:50128"/>
        <dbReference type="ChEBI" id="CHEBI:15378"/>
        <dbReference type="ChEBI" id="CHEBI:57540"/>
        <dbReference type="ChEBI" id="CHEBI:57945"/>
        <dbReference type="ChEBI" id="CHEBI:132079"/>
        <dbReference type="ChEBI" id="CHEBI:132081"/>
    </reaction>
    <physiologicalReaction direction="left-to-right" evidence="14">
        <dbReference type="Rhea" id="RHEA:50129"/>
    </physiologicalReaction>
</comment>
<dbReference type="GO" id="GO:0047034">
    <property type="term" value="F:15-hydroxyicosatetraenoate dehydrogenase activity"/>
    <property type="evidence" value="ECO:0007669"/>
    <property type="project" value="UniProtKB-EC"/>
</dbReference>
<dbReference type="Pfam" id="PF00106">
    <property type="entry name" value="adh_short"/>
    <property type="match status" value="1"/>
</dbReference>
<dbReference type="GO" id="GO:0016404">
    <property type="term" value="F:15-hydroxyprostaglandin dehydrogenase (NAD+) activity"/>
    <property type="evidence" value="ECO:0007669"/>
    <property type="project" value="UniProtKB-EC"/>
</dbReference>
<proteinExistence type="inferred from homology"/>
<dbReference type="EMBL" id="CAXKWB010076872">
    <property type="protein sequence ID" value="CAL4200902.1"/>
    <property type="molecule type" value="Genomic_DNA"/>
</dbReference>
<evidence type="ECO:0000313" key="22">
    <source>
        <dbReference type="EMBL" id="CAL4200902.1"/>
    </source>
</evidence>
<dbReference type="InterPro" id="IPR020904">
    <property type="entry name" value="Sc_DH/Rdtase_CS"/>
</dbReference>
<comment type="function">
    <text evidence="8">Catalyzes the NAD-dependent dehydrogenation (oxidation) of a broad array of hydroxylated polyunsaturated fatty acids (mainly eicosanoids and docosanoids, including prostaglandins, lipoxins and resolvins), yielding their corresponding keto (oxo) metabolites. Decreases the levels of the pro-proliferative prostaglandins such as prostaglandin E2 (whose activity is increased in cancer because of an increase in the expression of cyclooxygenase 2) and generates oxo-fatty acid products that can profoundly influence cell function by abrogating pro-inflammatory cytokine expression. Converts resolvins E1, D1 and D2 to their oxo products, which represents a mode of resolvin inactivation. Resolvin E1 plays important roles during the resolution phase of acute inflammation, while resolvins D1 and D2 have a unique role in obesity-induced adipose inflammation.</text>
</comment>
<dbReference type="Gene3D" id="3.40.50.720">
    <property type="entry name" value="NAD(P)-binding Rossmann-like Domain"/>
    <property type="match status" value="1"/>
</dbReference>
<dbReference type="PRINTS" id="PR00080">
    <property type="entry name" value="SDRFAMILY"/>
</dbReference>
<comment type="catalytic activity">
    <reaction evidence="15">
        <text>resolvin D2 + NAD(+) = 7-oxoresolvin D2 + NADH + H(+)</text>
        <dbReference type="Rhea" id="RHEA:53584"/>
        <dbReference type="ChEBI" id="CHEBI:15378"/>
        <dbReference type="ChEBI" id="CHEBI:57540"/>
        <dbReference type="ChEBI" id="CHEBI:57945"/>
        <dbReference type="ChEBI" id="CHEBI:133367"/>
        <dbReference type="ChEBI" id="CHEBI:137497"/>
    </reaction>
    <physiologicalReaction direction="left-to-right" evidence="15">
        <dbReference type="Rhea" id="RHEA:53585"/>
    </physiologicalReaction>
</comment>
<evidence type="ECO:0000313" key="23">
    <source>
        <dbReference type="Proteomes" id="UP001497623"/>
    </source>
</evidence>
<comment type="caution">
    <text evidence="22">The sequence shown here is derived from an EMBL/GenBank/DDBJ whole genome shotgun (WGS) entry which is preliminary data.</text>
</comment>
<keyword evidence="2" id="KW-0560">Oxidoreductase</keyword>
<dbReference type="Proteomes" id="UP001497623">
    <property type="component" value="Unassembled WGS sequence"/>
</dbReference>
<evidence type="ECO:0000256" key="20">
    <source>
        <dbReference type="ARBA" id="ARBA00049151"/>
    </source>
</evidence>
<comment type="catalytic activity">
    <reaction evidence="18">
        <text>prostaglandin E2 + NAD(+) = 15-oxoprostaglandin E2 + NADH + H(+)</text>
        <dbReference type="Rhea" id="RHEA:11876"/>
        <dbReference type="ChEBI" id="CHEBI:15378"/>
        <dbReference type="ChEBI" id="CHEBI:57400"/>
        <dbReference type="ChEBI" id="CHEBI:57540"/>
        <dbReference type="ChEBI" id="CHEBI:57945"/>
        <dbReference type="ChEBI" id="CHEBI:606564"/>
        <dbReference type="EC" id="1.1.1.141"/>
    </reaction>
    <physiologicalReaction direction="left-to-right" evidence="18">
        <dbReference type="Rhea" id="RHEA:11877"/>
    </physiologicalReaction>
</comment>
<comment type="catalytic activity">
    <reaction evidence="10">
        <text>resolvin D1 + NAD(+) = 8-oxoresolvin D1 + NADH + H(+)</text>
        <dbReference type="Rhea" id="RHEA:50124"/>
        <dbReference type="ChEBI" id="CHEBI:15378"/>
        <dbReference type="ChEBI" id="CHEBI:57540"/>
        <dbReference type="ChEBI" id="CHEBI:57945"/>
        <dbReference type="ChEBI" id="CHEBI:132079"/>
        <dbReference type="ChEBI" id="CHEBI:132080"/>
    </reaction>
    <physiologicalReaction direction="left-to-right" evidence="10">
        <dbReference type="Rhea" id="RHEA:50125"/>
    </physiologicalReaction>
</comment>
<dbReference type="SUPFAM" id="SSF51735">
    <property type="entry name" value="NAD(P)-binding Rossmann-fold domains"/>
    <property type="match status" value="1"/>
</dbReference>
<dbReference type="PRINTS" id="PR00081">
    <property type="entry name" value="GDHRDH"/>
</dbReference>
<reference evidence="22 23" key="1">
    <citation type="submission" date="2024-05" db="EMBL/GenBank/DDBJ databases">
        <authorList>
            <person name="Wallberg A."/>
        </authorList>
    </citation>
    <scope>NUCLEOTIDE SEQUENCE [LARGE SCALE GENOMIC DNA]</scope>
</reference>
<evidence type="ECO:0000256" key="18">
    <source>
        <dbReference type="ARBA" id="ARBA00048739"/>
    </source>
</evidence>
<comment type="catalytic activity">
    <reaction evidence="11">
        <text>14-hydroxy-(4Z,7Z,10Z,12E,16Z,19Z)-docosahexaenoate + NAD(+) = 14-oxo-(4Z,7Z,10Z,12E,16Z,19Z)-docosahexaenoate + NADH + H(+)</text>
        <dbReference type="Rhea" id="RHEA:48952"/>
        <dbReference type="ChEBI" id="CHEBI:15378"/>
        <dbReference type="ChEBI" id="CHEBI:57540"/>
        <dbReference type="ChEBI" id="CHEBI:57945"/>
        <dbReference type="ChEBI" id="CHEBI:90866"/>
        <dbReference type="ChEBI" id="CHEBI:90867"/>
    </reaction>
    <physiologicalReaction direction="left-to-right" evidence="11">
        <dbReference type="Rhea" id="RHEA:48953"/>
    </physiologicalReaction>
</comment>
<comment type="catalytic activity">
    <reaction evidence="13">
        <text>(11R)-hydroxy-(5Z,8Z,12E,14Z)-eicosatetraenoate + NAD(+) = 11-oxo-(5Z,8Z,12E,14Z)-eicosatetraenoate + NADH + H(+)</text>
        <dbReference type="Rhea" id="RHEA:48640"/>
        <dbReference type="ChEBI" id="CHEBI:15378"/>
        <dbReference type="ChEBI" id="CHEBI:57540"/>
        <dbReference type="ChEBI" id="CHEBI:57945"/>
        <dbReference type="ChEBI" id="CHEBI:78836"/>
        <dbReference type="ChEBI" id="CHEBI:90697"/>
    </reaction>
    <physiologicalReaction direction="left-to-right" evidence="13">
        <dbReference type="Rhea" id="RHEA:48641"/>
    </physiologicalReaction>
</comment>
<evidence type="ECO:0000256" key="19">
    <source>
        <dbReference type="ARBA" id="ARBA00048921"/>
    </source>
</evidence>
<evidence type="ECO:0000256" key="13">
    <source>
        <dbReference type="ARBA" id="ARBA00048144"/>
    </source>
</evidence>
<evidence type="ECO:0000256" key="15">
    <source>
        <dbReference type="ARBA" id="ARBA00048393"/>
    </source>
</evidence>
<dbReference type="EC" id="1.1.1.141" evidence="3"/>
<dbReference type="GO" id="GO:0005737">
    <property type="term" value="C:cytoplasm"/>
    <property type="evidence" value="ECO:0007669"/>
    <property type="project" value="TreeGrafter"/>
</dbReference>
<evidence type="ECO:0000256" key="7">
    <source>
        <dbReference type="ARBA" id="ARBA00042026"/>
    </source>
</evidence>
<evidence type="ECO:0000256" key="8">
    <source>
        <dbReference type="ARBA" id="ARBA00045705"/>
    </source>
</evidence>
<dbReference type="PANTHER" id="PTHR44229">
    <property type="entry name" value="15-HYDROXYPROSTAGLANDIN DEHYDROGENASE [NAD(+)]"/>
    <property type="match status" value="1"/>
</dbReference>
<comment type="catalytic activity">
    <reaction evidence="17">
        <text>prostaglandin A1 + NAD(+) = 15-oxo-prostaglandin A1 + NADH + H(+)</text>
        <dbReference type="Rhea" id="RHEA:41263"/>
        <dbReference type="ChEBI" id="CHEBI:15378"/>
        <dbReference type="ChEBI" id="CHEBI:57398"/>
        <dbReference type="ChEBI" id="CHEBI:57540"/>
        <dbReference type="ChEBI" id="CHEBI:57945"/>
        <dbReference type="ChEBI" id="CHEBI:85072"/>
    </reaction>
    <physiologicalReaction direction="left-to-right" evidence="17">
        <dbReference type="Rhea" id="RHEA:41264"/>
    </physiologicalReaction>
</comment>
<evidence type="ECO:0000256" key="17">
    <source>
        <dbReference type="ARBA" id="ARBA00048611"/>
    </source>
</evidence>
<comment type="catalytic activity">
    <reaction evidence="19">
        <text>resolvin D2 + NAD(+) = 16-oxoresolvin D2 + NADH + H(+)</text>
        <dbReference type="Rhea" id="RHEA:53588"/>
        <dbReference type="ChEBI" id="CHEBI:15378"/>
        <dbReference type="ChEBI" id="CHEBI:57540"/>
        <dbReference type="ChEBI" id="CHEBI:57945"/>
        <dbReference type="ChEBI" id="CHEBI:133367"/>
        <dbReference type="ChEBI" id="CHEBI:137498"/>
    </reaction>
    <physiologicalReaction direction="left-to-right" evidence="19">
        <dbReference type="Rhea" id="RHEA:53589"/>
    </physiologicalReaction>
</comment>
<evidence type="ECO:0000256" key="2">
    <source>
        <dbReference type="ARBA" id="ARBA00023002"/>
    </source>
</evidence>
<name>A0AAV2SKN5_MEGNR</name>
<dbReference type="InterPro" id="IPR036291">
    <property type="entry name" value="NAD(P)-bd_dom_sf"/>
</dbReference>
<comment type="catalytic activity">
    <reaction evidence="16">
        <text>lipoxin A4 + NAD(+) = 15-oxo-(5S,6R)-dihydroxy-(7E,9E,11Z,13E)-eicosatetraenoate + NADH + H(+)</text>
        <dbReference type="Rhea" id="RHEA:41572"/>
        <dbReference type="ChEBI" id="CHEBI:15378"/>
        <dbReference type="ChEBI" id="CHEBI:57540"/>
        <dbReference type="ChEBI" id="CHEBI:57945"/>
        <dbReference type="ChEBI" id="CHEBI:67026"/>
        <dbReference type="ChEBI" id="CHEBI:78311"/>
    </reaction>
    <physiologicalReaction direction="left-to-right" evidence="16">
        <dbReference type="Rhea" id="RHEA:41573"/>
    </physiologicalReaction>
</comment>
<evidence type="ECO:0000256" key="5">
    <source>
        <dbReference type="ARBA" id="ARBA00040276"/>
    </source>
</evidence>
<organism evidence="22 23">
    <name type="scientific">Meganyctiphanes norvegica</name>
    <name type="common">Northern krill</name>
    <name type="synonym">Thysanopoda norvegica</name>
    <dbReference type="NCBI Taxonomy" id="48144"/>
    <lineage>
        <taxon>Eukaryota</taxon>
        <taxon>Metazoa</taxon>
        <taxon>Ecdysozoa</taxon>
        <taxon>Arthropoda</taxon>
        <taxon>Crustacea</taxon>
        <taxon>Multicrustacea</taxon>
        <taxon>Malacostraca</taxon>
        <taxon>Eumalacostraca</taxon>
        <taxon>Eucarida</taxon>
        <taxon>Euphausiacea</taxon>
        <taxon>Euphausiidae</taxon>
        <taxon>Meganyctiphanes</taxon>
    </lineage>
</organism>
<evidence type="ECO:0000256" key="12">
    <source>
        <dbReference type="ARBA" id="ARBA00048140"/>
    </source>
</evidence>
<gene>
    <name evidence="22" type="ORF">MNOR_LOCUS37575</name>
</gene>
<comment type="catalytic activity">
    <reaction evidence="20">
        <text>(15S)-hydroxy-(5Z,8Z,11Z,13E)-eicosatetraenoate + NAD(+) = 15-oxo-(5Z,8Z,11Z,13E)-eicosatetraenoate + NADH + H(+)</text>
        <dbReference type="Rhea" id="RHEA:23260"/>
        <dbReference type="ChEBI" id="CHEBI:15378"/>
        <dbReference type="ChEBI" id="CHEBI:57409"/>
        <dbReference type="ChEBI" id="CHEBI:57410"/>
        <dbReference type="ChEBI" id="CHEBI:57540"/>
        <dbReference type="ChEBI" id="CHEBI:57945"/>
        <dbReference type="EC" id="1.1.1.232"/>
    </reaction>
    <physiologicalReaction direction="left-to-right" evidence="20">
        <dbReference type="Rhea" id="RHEA:23261"/>
    </physiologicalReaction>
</comment>
<evidence type="ECO:0000256" key="16">
    <source>
        <dbReference type="ARBA" id="ARBA00048535"/>
    </source>
</evidence>
<dbReference type="EC" id="1.1.1.232" evidence="4"/>
<accession>A0AAV2SKN5</accession>
<evidence type="ECO:0000256" key="9">
    <source>
        <dbReference type="ARBA" id="ARBA00047325"/>
    </source>
</evidence>
<sequence length="136" mass="14560">MAKMGKSTGGEGGTVINIASIAGVKPIPPGPVYSATKHGIVGFTRSMGSDFYYAKTNVKVMCLCPSLIETDFLKESAETAASEEIKQVMLMMNEKIPLLGVSEVDAGFIKLLDDEQNGSVLVVEKGKEFHYVESPL</sequence>
<keyword evidence="23" id="KW-1185">Reference proteome</keyword>
<comment type="catalytic activity">
    <reaction evidence="21">
        <text>resolvin E1 + NAD(+) = 18-oxo-resolvin E1 + NADH + H(+)</text>
        <dbReference type="Rhea" id="RHEA:49244"/>
        <dbReference type="ChEBI" id="CHEBI:15378"/>
        <dbReference type="ChEBI" id="CHEBI:57540"/>
        <dbReference type="ChEBI" id="CHEBI:57945"/>
        <dbReference type="ChEBI" id="CHEBI:91000"/>
        <dbReference type="ChEBI" id="CHEBI:91001"/>
    </reaction>
    <physiologicalReaction direction="left-to-right" evidence="21">
        <dbReference type="Rhea" id="RHEA:49245"/>
    </physiologicalReaction>
</comment>
<dbReference type="PROSITE" id="PS00061">
    <property type="entry name" value="ADH_SHORT"/>
    <property type="match status" value="1"/>
</dbReference>
<protein>
    <recommendedName>
        <fullName evidence="5">15-hydroxyprostaglandin dehydrogenase [NAD(+)]</fullName>
        <ecNumber evidence="3">1.1.1.141</ecNumber>
        <ecNumber evidence="4">1.1.1.232</ecNumber>
    </recommendedName>
    <alternativeName>
        <fullName evidence="7">Eicosanoid/docosanoid dehydrogenase [NAD(+)]</fullName>
    </alternativeName>
    <alternativeName>
        <fullName evidence="6">Prostaglandin dehydrogenase 1</fullName>
    </alternativeName>
</protein>
<evidence type="ECO:0000256" key="14">
    <source>
        <dbReference type="ARBA" id="ARBA00048170"/>
    </source>
</evidence>
<dbReference type="InterPro" id="IPR002347">
    <property type="entry name" value="SDR_fam"/>
</dbReference>
<evidence type="ECO:0000256" key="6">
    <source>
        <dbReference type="ARBA" id="ARBA00041812"/>
    </source>
</evidence>
<evidence type="ECO:0000256" key="3">
    <source>
        <dbReference type="ARBA" id="ARBA00038968"/>
    </source>
</evidence>
<evidence type="ECO:0000256" key="1">
    <source>
        <dbReference type="ARBA" id="ARBA00006484"/>
    </source>
</evidence>
<comment type="catalytic activity">
    <reaction evidence="9">
        <text>prostaglandin E1 + NAD(+) = 15-oxoprostaglandin E1 + NADH + H(+)</text>
        <dbReference type="Rhea" id="RHEA:16477"/>
        <dbReference type="ChEBI" id="CHEBI:15378"/>
        <dbReference type="ChEBI" id="CHEBI:57397"/>
        <dbReference type="ChEBI" id="CHEBI:57401"/>
        <dbReference type="ChEBI" id="CHEBI:57540"/>
        <dbReference type="ChEBI" id="CHEBI:57945"/>
    </reaction>
    <physiologicalReaction direction="left-to-right" evidence="9">
        <dbReference type="Rhea" id="RHEA:16478"/>
    </physiologicalReaction>
</comment>
<evidence type="ECO:0000256" key="11">
    <source>
        <dbReference type="ARBA" id="ARBA00048008"/>
    </source>
</evidence>
<comment type="catalytic activity">
    <reaction evidence="12">
        <text>15-oxo-(5S,6R)-dihydroxy-(7E,9E,11Z)-eicosatrienoate + NADH + H(+) = (5S,6R,15S)-trihydroxy-(7E,9E,11Z)-eicosatrienoate + NAD(+)</text>
        <dbReference type="Rhea" id="RHEA:41596"/>
        <dbReference type="ChEBI" id="CHEBI:15378"/>
        <dbReference type="ChEBI" id="CHEBI:57540"/>
        <dbReference type="ChEBI" id="CHEBI:57945"/>
        <dbReference type="ChEBI" id="CHEBI:78325"/>
        <dbReference type="ChEBI" id="CHEBI:78329"/>
    </reaction>
    <physiologicalReaction direction="left-to-right" evidence="12">
        <dbReference type="Rhea" id="RHEA:41597"/>
    </physiologicalReaction>
</comment>
<evidence type="ECO:0000256" key="4">
    <source>
        <dbReference type="ARBA" id="ARBA00039060"/>
    </source>
</evidence>
<evidence type="ECO:0000256" key="10">
    <source>
        <dbReference type="ARBA" id="ARBA00047672"/>
    </source>
</evidence>
<dbReference type="PANTHER" id="PTHR44229:SF4">
    <property type="entry name" value="15-HYDROXYPROSTAGLANDIN DEHYDROGENASE [NAD(+)]"/>
    <property type="match status" value="1"/>
</dbReference>
<evidence type="ECO:0000256" key="21">
    <source>
        <dbReference type="ARBA" id="ARBA00049188"/>
    </source>
</evidence>
<comment type="similarity">
    <text evidence="1">Belongs to the short-chain dehydrogenases/reductases (SDR) family.</text>
</comment>
<dbReference type="AlphaFoldDB" id="A0AAV2SKN5"/>